<feature type="transmembrane region" description="Helical" evidence="3">
    <location>
        <begin position="203"/>
        <end position="226"/>
    </location>
</feature>
<accession>A0A1G5GEL1</accession>
<feature type="transmembrane region" description="Helical" evidence="3">
    <location>
        <begin position="281"/>
        <end position="301"/>
    </location>
</feature>
<dbReference type="PRINTS" id="PR01434">
    <property type="entry name" value="NADHDHGNASE5"/>
</dbReference>
<dbReference type="PANTHER" id="PTHR43373">
    <property type="entry name" value="NA(+)/H(+) ANTIPORTER SUBUNIT"/>
    <property type="match status" value="1"/>
</dbReference>
<evidence type="ECO:0000313" key="5">
    <source>
        <dbReference type="EMBL" id="SCY50003.1"/>
    </source>
</evidence>
<dbReference type="STRING" id="419481.SAMN05216233_110119"/>
<dbReference type="AlphaFoldDB" id="A0A1G5GEL1"/>
<evidence type="ECO:0000256" key="3">
    <source>
        <dbReference type="SAM" id="Phobius"/>
    </source>
</evidence>
<proteinExistence type="predicted"/>
<feature type="transmembrane region" description="Helical" evidence="3">
    <location>
        <begin position="246"/>
        <end position="269"/>
    </location>
</feature>
<gene>
    <name evidence="5" type="ORF">SAMN05216233_110119</name>
</gene>
<comment type="subcellular location">
    <subcellularLocation>
        <location evidence="1">Endomembrane system</location>
        <topology evidence="1">Multi-pass membrane protein</topology>
    </subcellularLocation>
    <subcellularLocation>
        <location evidence="2">Membrane</location>
        <topology evidence="2">Multi-pass membrane protein</topology>
    </subcellularLocation>
</comment>
<evidence type="ECO:0000259" key="4">
    <source>
        <dbReference type="Pfam" id="PF00361"/>
    </source>
</evidence>
<evidence type="ECO:0000256" key="1">
    <source>
        <dbReference type="ARBA" id="ARBA00004127"/>
    </source>
</evidence>
<keyword evidence="6" id="KW-1185">Reference proteome</keyword>
<protein>
    <submittedName>
        <fullName evidence="5">Multicomponent Na+:H+ antiporter subunit D</fullName>
    </submittedName>
</protein>
<name>A0A1G5GEL1_9BACT</name>
<feature type="transmembrane region" description="Helical" evidence="3">
    <location>
        <begin position="35"/>
        <end position="53"/>
    </location>
</feature>
<feature type="transmembrane region" description="Helical" evidence="3">
    <location>
        <begin position="462"/>
        <end position="482"/>
    </location>
</feature>
<dbReference type="GO" id="GO:0016020">
    <property type="term" value="C:membrane"/>
    <property type="evidence" value="ECO:0007669"/>
    <property type="project" value="UniProtKB-SubCell"/>
</dbReference>
<feature type="transmembrane region" description="Helical" evidence="3">
    <location>
        <begin position="116"/>
        <end position="142"/>
    </location>
</feature>
<evidence type="ECO:0000256" key="2">
    <source>
        <dbReference type="RuleBase" id="RU000320"/>
    </source>
</evidence>
<feature type="transmembrane region" description="Helical" evidence="3">
    <location>
        <begin position="346"/>
        <end position="363"/>
    </location>
</feature>
<keyword evidence="3" id="KW-0472">Membrane</keyword>
<keyword evidence="2 3" id="KW-0812">Transmembrane</keyword>
<reference evidence="5 6" key="1">
    <citation type="submission" date="2016-10" db="EMBL/GenBank/DDBJ databases">
        <authorList>
            <person name="de Groot N.N."/>
        </authorList>
    </citation>
    <scope>NUCLEOTIDE SEQUENCE [LARGE SCALE GENOMIC DNA]</scope>
    <source>
        <strain evidence="5 6">AA1</strain>
    </source>
</reference>
<feature type="transmembrane region" description="Helical" evidence="3">
    <location>
        <begin position="321"/>
        <end position="339"/>
    </location>
</feature>
<dbReference type="Pfam" id="PF00361">
    <property type="entry name" value="Proton_antipo_M"/>
    <property type="match status" value="1"/>
</dbReference>
<dbReference type="EMBL" id="FMUX01000010">
    <property type="protein sequence ID" value="SCY50003.1"/>
    <property type="molecule type" value="Genomic_DNA"/>
</dbReference>
<dbReference type="InterPro" id="IPR050616">
    <property type="entry name" value="CPA3_Na-H_Antiporter_A"/>
</dbReference>
<feature type="transmembrane region" description="Helical" evidence="3">
    <location>
        <begin position="168"/>
        <end position="191"/>
    </location>
</feature>
<feature type="transmembrane region" description="Helical" evidence="3">
    <location>
        <begin position="81"/>
        <end position="104"/>
    </location>
</feature>
<dbReference type="Proteomes" id="UP000198870">
    <property type="component" value="Unassembled WGS sequence"/>
</dbReference>
<feature type="transmembrane region" description="Helical" evidence="3">
    <location>
        <begin position="6"/>
        <end position="23"/>
    </location>
</feature>
<feature type="domain" description="NADH:quinone oxidoreductase/Mrp antiporter transmembrane" evidence="4">
    <location>
        <begin position="132"/>
        <end position="428"/>
    </location>
</feature>
<feature type="transmembrane region" description="Helical" evidence="3">
    <location>
        <begin position="383"/>
        <end position="406"/>
    </location>
</feature>
<dbReference type="InterPro" id="IPR001750">
    <property type="entry name" value="ND/Mrp_TM"/>
</dbReference>
<organism evidence="5 6">
    <name type="scientific">Desulfoluna spongiiphila</name>
    <dbReference type="NCBI Taxonomy" id="419481"/>
    <lineage>
        <taxon>Bacteria</taxon>
        <taxon>Pseudomonadati</taxon>
        <taxon>Thermodesulfobacteriota</taxon>
        <taxon>Desulfobacteria</taxon>
        <taxon>Desulfobacterales</taxon>
        <taxon>Desulfolunaceae</taxon>
        <taxon>Desulfoluna</taxon>
    </lineage>
</organism>
<dbReference type="GO" id="GO:0012505">
    <property type="term" value="C:endomembrane system"/>
    <property type="evidence" value="ECO:0007669"/>
    <property type="project" value="UniProtKB-SubCell"/>
</dbReference>
<sequence>MIETTPGMLIVTAVIPMVAAFLVMISGRRPNLREAWSVVGAVLTFASVVNLAPKVLAGEVLTYTYAQILPGVGVTLKLDGLGLIFAGTSSFLWILAAFYCVGYMRGLEEHAQTRFYVCYAAAVGAAMGAAFAGNLFTLYLFYEIVSVVTYPLVMHHQDEEGYEGGKKYLIYLFFTSKAFLLTGMVLVYLTAGTLDFGSGIMDGIFPAGTGKVLVVSSFLLFLFGFAKSGVMPFHNWLPSAMVAPTPVSALLHAVVVVKVGVFSTARVMLSVYGVNLLHSTGLGLFTAYFVSFTILCASVIALTKTNLKARLAYSTVSQLSYILLGVALLTPTGVTGGLVHITNHAFSKITLFFCAGAIFVVSGKSDIREMGGLGYRMPWTMGAFALASLSMIGVPPVSGFVSKWYLALGTMEIHNWILLTVLLVSSLLNAGYFVPVVIKAFYGAPLPEDEGKTGSLEKTPLARFMVVPLTVTAIFSVLFGLYPDLFFKIISVLDTGFFTGLTQATAGL</sequence>
<dbReference type="PANTHER" id="PTHR43373:SF1">
    <property type="entry name" value="NA(+)_H(+) ANTIPORTER SUBUNIT A"/>
    <property type="match status" value="1"/>
</dbReference>
<dbReference type="OrthoDB" id="9781596at2"/>
<dbReference type="NCBIfam" id="NF006236">
    <property type="entry name" value="PRK08375.1-1"/>
    <property type="match status" value="1"/>
</dbReference>
<feature type="transmembrane region" description="Helical" evidence="3">
    <location>
        <begin position="418"/>
        <end position="442"/>
    </location>
</feature>
<evidence type="ECO:0000313" key="6">
    <source>
        <dbReference type="Proteomes" id="UP000198870"/>
    </source>
</evidence>
<keyword evidence="3" id="KW-1133">Transmembrane helix</keyword>
<dbReference type="RefSeq" id="WP_092211396.1">
    <property type="nucleotide sequence ID" value="NZ_FMUX01000010.1"/>
</dbReference>